<organism evidence="1 2">
    <name type="scientific">Solanum verrucosum</name>
    <dbReference type="NCBI Taxonomy" id="315347"/>
    <lineage>
        <taxon>Eukaryota</taxon>
        <taxon>Viridiplantae</taxon>
        <taxon>Streptophyta</taxon>
        <taxon>Embryophyta</taxon>
        <taxon>Tracheophyta</taxon>
        <taxon>Spermatophyta</taxon>
        <taxon>Magnoliopsida</taxon>
        <taxon>eudicotyledons</taxon>
        <taxon>Gunneridae</taxon>
        <taxon>Pentapetalae</taxon>
        <taxon>asterids</taxon>
        <taxon>lamiids</taxon>
        <taxon>Solanales</taxon>
        <taxon>Solanaceae</taxon>
        <taxon>Solanoideae</taxon>
        <taxon>Solaneae</taxon>
        <taxon>Solanum</taxon>
    </lineage>
</organism>
<name>A0AAF0V6A2_SOLVR</name>
<dbReference type="EMBL" id="CP133623">
    <property type="protein sequence ID" value="WMV57508.1"/>
    <property type="molecule type" value="Genomic_DNA"/>
</dbReference>
<proteinExistence type="predicted"/>
<evidence type="ECO:0000313" key="1">
    <source>
        <dbReference type="EMBL" id="WMV57508.1"/>
    </source>
</evidence>
<sequence>MPSNKVSWMRY</sequence>
<keyword evidence="2" id="KW-1185">Reference proteome</keyword>
<gene>
    <name evidence="1" type="ORF">MTR67_050893</name>
</gene>
<protein>
    <submittedName>
        <fullName evidence="1">Uncharacterized protein</fullName>
    </submittedName>
</protein>
<evidence type="ECO:0000313" key="2">
    <source>
        <dbReference type="Proteomes" id="UP001234989"/>
    </source>
</evidence>
<accession>A0AAF0V6A2</accession>
<dbReference type="Proteomes" id="UP001234989">
    <property type="component" value="Chromosome 12"/>
</dbReference>
<reference evidence="1" key="1">
    <citation type="submission" date="2023-08" db="EMBL/GenBank/DDBJ databases">
        <title>A de novo genome assembly of Solanum verrucosum Schlechtendal, a Mexican diploid species geographically isolated from the other diploid A-genome species in potato relatives.</title>
        <authorList>
            <person name="Hosaka K."/>
        </authorList>
    </citation>
    <scope>NUCLEOTIDE SEQUENCE</scope>
    <source>
        <tissue evidence="1">Young leaves</tissue>
    </source>
</reference>